<feature type="region of interest" description="Disordered" evidence="1">
    <location>
        <begin position="123"/>
        <end position="142"/>
    </location>
</feature>
<keyword evidence="3" id="KW-1185">Reference proteome</keyword>
<dbReference type="Proteomes" id="UP000305067">
    <property type="component" value="Unassembled WGS sequence"/>
</dbReference>
<evidence type="ECO:0000313" key="2">
    <source>
        <dbReference type="EMBL" id="TFK98783.1"/>
    </source>
</evidence>
<dbReference type="EMBL" id="ML178837">
    <property type="protein sequence ID" value="TFK98783.1"/>
    <property type="molecule type" value="Genomic_DNA"/>
</dbReference>
<name>A0A5C3QK92_9AGAR</name>
<protein>
    <submittedName>
        <fullName evidence="2">Uncharacterized protein</fullName>
    </submittedName>
</protein>
<reference evidence="2 3" key="1">
    <citation type="journal article" date="2019" name="Nat. Ecol. Evol.">
        <title>Megaphylogeny resolves global patterns of mushroom evolution.</title>
        <authorList>
            <person name="Varga T."/>
            <person name="Krizsan K."/>
            <person name="Foldi C."/>
            <person name="Dima B."/>
            <person name="Sanchez-Garcia M."/>
            <person name="Sanchez-Ramirez S."/>
            <person name="Szollosi G.J."/>
            <person name="Szarkandi J.G."/>
            <person name="Papp V."/>
            <person name="Albert L."/>
            <person name="Andreopoulos W."/>
            <person name="Angelini C."/>
            <person name="Antonin V."/>
            <person name="Barry K.W."/>
            <person name="Bougher N.L."/>
            <person name="Buchanan P."/>
            <person name="Buyck B."/>
            <person name="Bense V."/>
            <person name="Catcheside P."/>
            <person name="Chovatia M."/>
            <person name="Cooper J."/>
            <person name="Damon W."/>
            <person name="Desjardin D."/>
            <person name="Finy P."/>
            <person name="Geml J."/>
            <person name="Haridas S."/>
            <person name="Hughes K."/>
            <person name="Justo A."/>
            <person name="Karasinski D."/>
            <person name="Kautmanova I."/>
            <person name="Kiss B."/>
            <person name="Kocsube S."/>
            <person name="Kotiranta H."/>
            <person name="LaButti K.M."/>
            <person name="Lechner B.E."/>
            <person name="Liimatainen K."/>
            <person name="Lipzen A."/>
            <person name="Lukacs Z."/>
            <person name="Mihaltcheva S."/>
            <person name="Morgado L.N."/>
            <person name="Niskanen T."/>
            <person name="Noordeloos M.E."/>
            <person name="Ohm R.A."/>
            <person name="Ortiz-Santana B."/>
            <person name="Ovrebo C."/>
            <person name="Racz N."/>
            <person name="Riley R."/>
            <person name="Savchenko A."/>
            <person name="Shiryaev A."/>
            <person name="Soop K."/>
            <person name="Spirin V."/>
            <person name="Szebenyi C."/>
            <person name="Tomsovsky M."/>
            <person name="Tulloss R.E."/>
            <person name="Uehling J."/>
            <person name="Grigoriev I.V."/>
            <person name="Vagvolgyi C."/>
            <person name="Papp T."/>
            <person name="Martin F.M."/>
            <person name="Miettinen O."/>
            <person name="Hibbett D.S."/>
            <person name="Nagy L.G."/>
        </authorList>
    </citation>
    <scope>NUCLEOTIDE SEQUENCE [LARGE SCALE GENOMIC DNA]</scope>
    <source>
        <strain evidence="2 3">CBS 309.79</strain>
    </source>
</reference>
<evidence type="ECO:0000256" key="1">
    <source>
        <dbReference type="SAM" id="MobiDB-lite"/>
    </source>
</evidence>
<proteinExistence type="predicted"/>
<gene>
    <name evidence="2" type="ORF">BDV98DRAFT_572209</name>
</gene>
<sequence>MRARPLAHIVPELAPPAPILTIPTPGRIRGLVRRECQNAAATTQPRIPPASARVLINANQQARTRPRCPLTIPVLAHPRRVHPRRVHLPRTIIPRFRTTTPQSRIFFLRRHRKTSKCLLRSTTSQIGRPGSPASRLGSTTTPRRWVSPVENQHQNQHQVEAVEPHLAKHLGTRRLPSTMGSDSTTHGPLVILSLSSHHQHIPRLLFHHDFDRESVRVC</sequence>
<dbReference type="AlphaFoldDB" id="A0A5C3QK92"/>
<accession>A0A5C3QK92</accession>
<organism evidence="2 3">
    <name type="scientific">Pterulicium gracile</name>
    <dbReference type="NCBI Taxonomy" id="1884261"/>
    <lineage>
        <taxon>Eukaryota</taxon>
        <taxon>Fungi</taxon>
        <taxon>Dikarya</taxon>
        <taxon>Basidiomycota</taxon>
        <taxon>Agaricomycotina</taxon>
        <taxon>Agaricomycetes</taxon>
        <taxon>Agaricomycetidae</taxon>
        <taxon>Agaricales</taxon>
        <taxon>Pleurotineae</taxon>
        <taxon>Pterulaceae</taxon>
        <taxon>Pterulicium</taxon>
    </lineage>
</organism>
<evidence type="ECO:0000313" key="3">
    <source>
        <dbReference type="Proteomes" id="UP000305067"/>
    </source>
</evidence>